<dbReference type="RefSeq" id="WP_139259809.1">
    <property type="nucleotide sequence ID" value="NZ_FRCL01000006.1"/>
</dbReference>
<protein>
    <submittedName>
        <fullName evidence="2">Uncharacterized protein</fullName>
    </submittedName>
</protein>
<dbReference type="EMBL" id="FRCL01000006">
    <property type="protein sequence ID" value="SHM71873.1"/>
    <property type="molecule type" value="Genomic_DNA"/>
</dbReference>
<gene>
    <name evidence="2" type="ORF">SAMN05216269_106156</name>
</gene>
<feature type="transmembrane region" description="Helical" evidence="1">
    <location>
        <begin position="163"/>
        <end position="180"/>
    </location>
</feature>
<dbReference type="STRING" id="178356.SAMN05216269_106156"/>
<accession>A0A1M7L242</accession>
<reference evidence="3" key="1">
    <citation type="submission" date="2016-11" db="EMBL/GenBank/DDBJ databases">
        <authorList>
            <person name="Varghese N."/>
            <person name="Submissions S."/>
        </authorList>
    </citation>
    <scope>NUCLEOTIDE SEQUENCE [LARGE SCALE GENOMIC DNA]</scope>
    <source>
        <strain evidence="3">CGMCC 1.2749</strain>
    </source>
</reference>
<evidence type="ECO:0000313" key="3">
    <source>
        <dbReference type="Proteomes" id="UP000184092"/>
    </source>
</evidence>
<proteinExistence type="predicted"/>
<keyword evidence="1" id="KW-1133">Transmembrane helix</keyword>
<keyword evidence="1" id="KW-0472">Membrane</keyword>
<keyword evidence="1" id="KW-0812">Transmembrane</keyword>
<dbReference type="AlphaFoldDB" id="A0A1M7L242"/>
<dbReference type="Proteomes" id="UP000184092">
    <property type="component" value="Unassembled WGS sequence"/>
</dbReference>
<name>A0A1M7L242_9FLAO</name>
<keyword evidence="3" id="KW-1185">Reference proteome</keyword>
<dbReference type="OrthoDB" id="1118459at2"/>
<evidence type="ECO:0000313" key="2">
    <source>
        <dbReference type="EMBL" id="SHM71873.1"/>
    </source>
</evidence>
<sequence length="184" mass="20558">MSKSFLNNHKVRGLRNNNPGNLIRTSQAWQGKIPFPQSKDVKFEQFTELKFGIRAMLKDLIHDINKGKNTVTALIMEYAPSVENDTKAYILNVCKTLGVQPNEKIKTINSAFLIMLVRAICKVELGNSHTLITDNDINEALQLLGDVSTSQLIVVIAPSKIKPFIPAIVFVVVFFCSLAIKNIF</sequence>
<evidence type="ECO:0000256" key="1">
    <source>
        <dbReference type="SAM" id="Phobius"/>
    </source>
</evidence>
<organism evidence="2 3">
    <name type="scientific">Flavobacterium xinjiangense</name>
    <dbReference type="NCBI Taxonomy" id="178356"/>
    <lineage>
        <taxon>Bacteria</taxon>
        <taxon>Pseudomonadati</taxon>
        <taxon>Bacteroidota</taxon>
        <taxon>Flavobacteriia</taxon>
        <taxon>Flavobacteriales</taxon>
        <taxon>Flavobacteriaceae</taxon>
        <taxon>Flavobacterium</taxon>
    </lineage>
</organism>